<dbReference type="GeneID" id="37020154"/>
<proteinExistence type="predicted"/>
<name>A0A316VJW7_9BASI</name>
<accession>A0A316VJW7</accession>
<keyword evidence="3" id="KW-1185">Reference proteome</keyword>
<feature type="compositionally biased region" description="Basic and acidic residues" evidence="1">
    <location>
        <begin position="70"/>
        <end position="81"/>
    </location>
</feature>
<protein>
    <submittedName>
        <fullName evidence="2">Uncharacterized protein</fullName>
    </submittedName>
</protein>
<sequence length="134" mass="14893">MQDRESGEASESDLEDDESVSDEEAPLNTELEEAHQRCKGLIDAMVAQARHAILSKYEPEVNSSGNRVLHPAELDAMQNEKEVEEGQEARRDDDDEQTDSEAGEDTSRLPDITSETSFSQEIEGEDSTSKSTFQ</sequence>
<feature type="compositionally biased region" description="Acidic residues" evidence="1">
    <location>
        <begin position="8"/>
        <end position="25"/>
    </location>
</feature>
<dbReference type="STRING" id="1280837.A0A316VJW7"/>
<dbReference type="Proteomes" id="UP000245771">
    <property type="component" value="Unassembled WGS sequence"/>
</dbReference>
<evidence type="ECO:0000313" key="3">
    <source>
        <dbReference type="Proteomes" id="UP000245771"/>
    </source>
</evidence>
<dbReference type="OrthoDB" id="2555519at2759"/>
<reference evidence="2 3" key="1">
    <citation type="journal article" date="2018" name="Mol. Biol. Evol.">
        <title>Broad Genomic Sampling Reveals a Smut Pathogenic Ancestry of the Fungal Clade Ustilaginomycotina.</title>
        <authorList>
            <person name="Kijpornyongpan T."/>
            <person name="Mondo S.J."/>
            <person name="Barry K."/>
            <person name="Sandor L."/>
            <person name="Lee J."/>
            <person name="Lipzen A."/>
            <person name="Pangilinan J."/>
            <person name="LaButti K."/>
            <person name="Hainaut M."/>
            <person name="Henrissat B."/>
            <person name="Grigoriev I.V."/>
            <person name="Spatafora J.W."/>
            <person name="Aime M.C."/>
        </authorList>
    </citation>
    <scope>NUCLEOTIDE SEQUENCE [LARGE SCALE GENOMIC DNA]</scope>
    <source>
        <strain evidence="2 3">MCA 3882</strain>
    </source>
</reference>
<gene>
    <name evidence="2" type="ORF">FA14DRAFT_159763</name>
</gene>
<feature type="region of interest" description="Disordered" evidence="1">
    <location>
        <begin position="1"/>
        <end position="34"/>
    </location>
</feature>
<feature type="region of interest" description="Disordered" evidence="1">
    <location>
        <begin position="57"/>
        <end position="134"/>
    </location>
</feature>
<dbReference type="EMBL" id="KZ819602">
    <property type="protein sequence ID" value="PWN37977.1"/>
    <property type="molecule type" value="Genomic_DNA"/>
</dbReference>
<organism evidence="2 3">
    <name type="scientific">Meira miltonrushii</name>
    <dbReference type="NCBI Taxonomy" id="1280837"/>
    <lineage>
        <taxon>Eukaryota</taxon>
        <taxon>Fungi</taxon>
        <taxon>Dikarya</taxon>
        <taxon>Basidiomycota</taxon>
        <taxon>Ustilaginomycotina</taxon>
        <taxon>Exobasidiomycetes</taxon>
        <taxon>Exobasidiales</taxon>
        <taxon>Brachybasidiaceae</taxon>
        <taxon>Meira</taxon>
    </lineage>
</organism>
<feature type="compositionally biased region" description="Acidic residues" evidence="1">
    <location>
        <begin position="93"/>
        <end position="104"/>
    </location>
</feature>
<dbReference type="AlphaFoldDB" id="A0A316VJW7"/>
<dbReference type="RefSeq" id="XP_025358279.1">
    <property type="nucleotide sequence ID" value="XM_025498373.1"/>
</dbReference>
<evidence type="ECO:0000256" key="1">
    <source>
        <dbReference type="SAM" id="MobiDB-lite"/>
    </source>
</evidence>
<evidence type="ECO:0000313" key="2">
    <source>
        <dbReference type="EMBL" id="PWN37977.1"/>
    </source>
</evidence>
<dbReference type="InParanoid" id="A0A316VJW7"/>